<dbReference type="EMBL" id="LT554895">
    <property type="protein sequence ID" value="SAM08645.1"/>
    <property type="molecule type" value="Genomic_DNA"/>
</dbReference>
<organism evidence="3">
    <name type="scientific">Absidia glauca</name>
    <name type="common">Pin mould</name>
    <dbReference type="NCBI Taxonomy" id="4829"/>
    <lineage>
        <taxon>Eukaryota</taxon>
        <taxon>Fungi</taxon>
        <taxon>Fungi incertae sedis</taxon>
        <taxon>Mucoromycota</taxon>
        <taxon>Mucoromycotina</taxon>
        <taxon>Mucoromycetes</taxon>
        <taxon>Mucorales</taxon>
        <taxon>Cunninghamellaceae</taxon>
        <taxon>Absidia</taxon>
    </lineage>
</organism>
<sequence>MAQGSLKKVAKPAKKNARQKQVKMKKGSRTIAPKQHVLVKQKSLEKKLTAQINKNIEKQMSVKANAIGKLTIMKKTAESSALEMKDKKKNITMVDHFNNSDNCAQEQSLIAPIATDCVLTTTADGTKKKVRLSTKVEYMDVDDGSDMGSVGSPDLDKLDGDGDYVCPYDIDDSDSEEDDATADPITESNLDISSNKTTTDTDSDEVKDELHIMYDLQVGTGDEDSDDADEFVDDFGTLQFREPEDKRFLLGFELHHFNLGADSGTDTINLRMDETTSDEMDLHNNLAMGLVNALRNSSTKSDKQKGKQLRAELKNRMSDKPSMQKITKRKPKNKHDKTKKISSSKKKEGKKTKDRKKHTCSRIEHPVAIDMDTVGGKSNIEVVSTVD</sequence>
<dbReference type="OrthoDB" id="5239630at2759"/>
<dbReference type="Pfam" id="PF09495">
    <property type="entry name" value="DUF2462"/>
    <property type="match status" value="1"/>
</dbReference>
<feature type="compositionally biased region" description="Basic residues" evidence="2">
    <location>
        <begin position="8"/>
        <end position="28"/>
    </location>
</feature>
<name>A0A168SMD8_ABSGL</name>
<dbReference type="PANTHER" id="PTHR16967:SF1">
    <property type="entry name" value="LEYDIG CELL TUMOR 10 KDA PROTEIN HOMOLOG"/>
    <property type="match status" value="1"/>
</dbReference>
<dbReference type="Proteomes" id="UP000078561">
    <property type="component" value="Unassembled WGS sequence"/>
</dbReference>
<dbReference type="InterPro" id="IPR019034">
    <property type="entry name" value="UPF0390"/>
</dbReference>
<feature type="compositionally biased region" description="Acidic residues" evidence="2">
    <location>
        <begin position="169"/>
        <end position="181"/>
    </location>
</feature>
<evidence type="ECO:0000313" key="4">
    <source>
        <dbReference type="Proteomes" id="UP000078561"/>
    </source>
</evidence>
<feature type="compositionally biased region" description="Basic residues" evidence="2">
    <location>
        <begin position="326"/>
        <end position="360"/>
    </location>
</feature>
<keyword evidence="4" id="KW-1185">Reference proteome</keyword>
<feature type="compositionally biased region" description="Basic and acidic residues" evidence="2">
    <location>
        <begin position="300"/>
        <end position="319"/>
    </location>
</feature>
<gene>
    <name evidence="3" type="primary">ABSGL_14308.1 scaffold 14385</name>
</gene>
<protein>
    <submittedName>
        <fullName evidence="3">Uncharacterized protein</fullName>
    </submittedName>
</protein>
<evidence type="ECO:0000256" key="2">
    <source>
        <dbReference type="SAM" id="MobiDB-lite"/>
    </source>
</evidence>
<feature type="region of interest" description="Disordered" evidence="2">
    <location>
        <begin position="169"/>
        <end position="204"/>
    </location>
</feature>
<comment type="similarity">
    <text evidence="1">Belongs to the UPF0390 family.</text>
</comment>
<feature type="compositionally biased region" description="Low complexity" evidence="2">
    <location>
        <begin position="191"/>
        <end position="200"/>
    </location>
</feature>
<dbReference type="STRING" id="4829.A0A168SMD8"/>
<feature type="region of interest" description="Disordered" evidence="2">
    <location>
        <begin position="1"/>
        <end position="33"/>
    </location>
</feature>
<dbReference type="AlphaFoldDB" id="A0A168SMD8"/>
<dbReference type="InParanoid" id="A0A168SMD8"/>
<proteinExistence type="inferred from homology"/>
<reference evidence="3" key="1">
    <citation type="submission" date="2016-04" db="EMBL/GenBank/DDBJ databases">
        <authorList>
            <person name="Evans L.H."/>
            <person name="Alamgir A."/>
            <person name="Owens N."/>
            <person name="Weber N.D."/>
            <person name="Virtaneva K."/>
            <person name="Barbian K."/>
            <person name="Babar A."/>
            <person name="Rosenke K."/>
        </authorList>
    </citation>
    <scope>NUCLEOTIDE SEQUENCE [LARGE SCALE GENOMIC DNA]</scope>
    <source>
        <strain evidence="3">CBS 101.48</strain>
    </source>
</reference>
<feature type="region of interest" description="Disordered" evidence="2">
    <location>
        <begin position="295"/>
        <end position="366"/>
    </location>
</feature>
<evidence type="ECO:0000313" key="3">
    <source>
        <dbReference type="EMBL" id="SAM08645.1"/>
    </source>
</evidence>
<accession>A0A168SMD8</accession>
<evidence type="ECO:0000256" key="1">
    <source>
        <dbReference type="ARBA" id="ARBA00006802"/>
    </source>
</evidence>
<dbReference type="PANTHER" id="PTHR16967">
    <property type="entry name" value="LEYDIG CELL TUMOR 10 KDA PROTEIN HOMOLOG"/>
    <property type="match status" value="1"/>
</dbReference>